<protein>
    <recommendedName>
        <fullName evidence="4">DUF3558 domain-containing protein</fullName>
    </recommendedName>
</protein>
<feature type="chain" id="PRO_5013325959" description="DUF3558 domain-containing protein" evidence="1">
    <location>
        <begin position="24"/>
        <end position="174"/>
    </location>
</feature>
<dbReference type="AlphaFoldDB" id="A0A239ELA6"/>
<feature type="signal peptide" evidence="1">
    <location>
        <begin position="1"/>
        <end position="23"/>
    </location>
</feature>
<gene>
    <name evidence="2" type="ORF">SAMN05421642_102437</name>
</gene>
<dbReference type="EMBL" id="FZOW01000002">
    <property type="protein sequence ID" value="SNS45171.1"/>
    <property type="molecule type" value="Genomic_DNA"/>
</dbReference>
<dbReference type="Pfam" id="PF12079">
    <property type="entry name" value="DUF3558"/>
    <property type="match status" value="1"/>
</dbReference>
<organism evidence="2 3">
    <name type="scientific">Rhodococcoides kyotonense</name>
    <dbReference type="NCBI Taxonomy" id="398843"/>
    <lineage>
        <taxon>Bacteria</taxon>
        <taxon>Bacillati</taxon>
        <taxon>Actinomycetota</taxon>
        <taxon>Actinomycetes</taxon>
        <taxon>Mycobacteriales</taxon>
        <taxon>Nocardiaceae</taxon>
        <taxon>Rhodococcoides</taxon>
    </lineage>
</organism>
<dbReference type="InterPro" id="IPR024520">
    <property type="entry name" value="DUF3558"/>
</dbReference>
<name>A0A239ELA6_9NOCA</name>
<evidence type="ECO:0008006" key="4">
    <source>
        <dbReference type="Google" id="ProtNLM"/>
    </source>
</evidence>
<dbReference type="Proteomes" id="UP000198327">
    <property type="component" value="Unassembled WGS sequence"/>
</dbReference>
<keyword evidence="1" id="KW-0732">Signal</keyword>
<evidence type="ECO:0000313" key="3">
    <source>
        <dbReference type="Proteomes" id="UP000198327"/>
    </source>
</evidence>
<evidence type="ECO:0000256" key="1">
    <source>
        <dbReference type="SAM" id="SignalP"/>
    </source>
</evidence>
<evidence type="ECO:0000313" key="2">
    <source>
        <dbReference type="EMBL" id="SNS45171.1"/>
    </source>
</evidence>
<reference evidence="3" key="1">
    <citation type="submission" date="2017-06" db="EMBL/GenBank/DDBJ databases">
        <authorList>
            <person name="Varghese N."/>
            <person name="Submissions S."/>
        </authorList>
    </citation>
    <scope>NUCLEOTIDE SEQUENCE [LARGE SCALE GENOMIC DNA]</scope>
    <source>
        <strain evidence="3">JCM 23211</strain>
    </source>
</reference>
<proteinExistence type="predicted"/>
<sequence>MQRRWLALGVVVLVAGCGGVDGAAVPQAAPDPWDPCSIPTEAIAATGLGTEVVEAGWGEGISMPDWERCLWQGPATDPWYYFGVLRSASISIEELRADPQVADAADINIEDRRAVRFHTTIAKPSERCELALSTTGGLLRLYVSVAGGSVPRQNPCDVVVRHAEDLLPNFPSKP</sequence>
<accession>A0A239ELA6</accession>
<dbReference type="PROSITE" id="PS51257">
    <property type="entry name" value="PROKAR_LIPOPROTEIN"/>
    <property type="match status" value="1"/>
</dbReference>
<keyword evidence="3" id="KW-1185">Reference proteome</keyword>